<protein>
    <recommendedName>
        <fullName evidence="1">Aminoglycoside phosphotransferase domain-containing protein</fullName>
    </recommendedName>
</protein>
<dbReference type="InterPro" id="IPR051678">
    <property type="entry name" value="AGP_Transferase"/>
</dbReference>
<gene>
    <name evidence="2" type="ORF">TCAP_03855</name>
</gene>
<evidence type="ECO:0000259" key="1">
    <source>
        <dbReference type="Pfam" id="PF01636"/>
    </source>
</evidence>
<evidence type="ECO:0000313" key="2">
    <source>
        <dbReference type="EMBL" id="PNY26211.1"/>
    </source>
</evidence>
<dbReference type="Proteomes" id="UP000236621">
    <property type="component" value="Unassembled WGS sequence"/>
</dbReference>
<comment type="caution">
    <text evidence="2">The sequence shown here is derived from an EMBL/GenBank/DDBJ whole genome shotgun (WGS) entry which is preliminary data.</text>
</comment>
<evidence type="ECO:0000313" key="3">
    <source>
        <dbReference type="Proteomes" id="UP000236621"/>
    </source>
</evidence>
<dbReference type="OrthoDB" id="5404599at2759"/>
<dbReference type="AlphaFoldDB" id="A0A2K3QFC2"/>
<dbReference type="InterPro" id="IPR011009">
    <property type="entry name" value="Kinase-like_dom_sf"/>
</dbReference>
<dbReference type="SUPFAM" id="SSF56112">
    <property type="entry name" value="Protein kinase-like (PK-like)"/>
    <property type="match status" value="1"/>
</dbReference>
<dbReference type="PANTHER" id="PTHR21310:SF15">
    <property type="entry name" value="AMINOGLYCOSIDE PHOSPHOTRANSFERASE DOMAIN-CONTAINING PROTEIN"/>
    <property type="match status" value="1"/>
</dbReference>
<dbReference type="STRING" id="45235.A0A2K3QFC2"/>
<proteinExistence type="predicted"/>
<feature type="domain" description="Aminoglycoside phosphotransferase" evidence="1">
    <location>
        <begin position="167"/>
        <end position="228"/>
    </location>
</feature>
<organism evidence="2 3">
    <name type="scientific">Tolypocladium capitatum</name>
    <dbReference type="NCBI Taxonomy" id="45235"/>
    <lineage>
        <taxon>Eukaryota</taxon>
        <taxon>Fungi</taxon>
        <taxon>Dikarya</taxon>
        <taxon>Ascomycota</taxon>
        <taxon>Pezizomycotina</taxon>
        <taxon>Sordariomycetes</taxon>
        <taxon>Hypocreomycetidae</taxon>
        <taxon>Hypocreales</taxon>
        <taxon>Ophiocordycipitaceae</taxon>
        <taxon>Tolypocladium</taxon>
    </lineage>
</organism>
<keyword evidence="3" id="KW-1185">Reference proteome</keyword>
<sequence>MDSAILPDISLSEVDFHETSFFQTPTSTSPIPQLPTPPEVLSARQYTYQYVIKFEDRNLVVKFGRPPAVDLEEALALRAAKHAFPNNEVHVPELYGWRVLDGQNFIYMSRISGSTLQDASQSLSYLRREGVNLGPACSSFTRVKPFLGFLSRNDLLSHTEISFQIHATSTFTHGDLNRGNIIISGTPGLRKIVGIVDWEQAGRYPDYWEYCKALIAEPYDEEWRAAHWVEIAVQCYDDEWTAFSEYWSWRCP</sequence>
<dbReference type="InterPro" id="IPR002575">
    <property type="entry name" value="Aminoglycoside_PTrfase"/>
</dbReference>
<dbReference type="CDD" id="cd05120">
    <property type="entry name" value="APH_ChoK_like"/>
    <property type="match status" value="1"/>
</dbReference>
<dbReference type="Gene3D" id="3.90.1200.10">
    <property type="match status" value="1"/>
</dbReference>
<dbReference type="EMBL" id="NRSZ01000585">
    <property type="protein sequence ID" value="PNY26211.1"/>
    <property type="molecule type" value="Genomic_DNA"/>
</dbReference>
<name>A0A2K3QFC2_9HYPO</name>
<dbReference type="Pfam" id="PF01636">
    <property type="entry name" value="APH"/>
    <property type="match status" value="1"/>
</dbReference>
<accession>A0A2K3QFC2</accession>
<reference evidence="2 3" key="1">
    <citation type="submission" date="2017-08" db="EMBL/GenBank/DDBJ databases">
        <title>Harnessing the power of phylogenomics to disentangle the directionality and signatures of interkingdom host jumping in the parasitic fungal genus Tolypocladium.</title>
        <authorList>
            <person name="Quandt C.A."/>
            <person name="Patterson W."/>
            <person name="Spatafora J.W."/>
        </authorList>
    </citation>
    <scope>NUCLEOTIDE SEQUENCE [LARGE SCALE GENOMIC DNA]</scope>
    <source>
        <strain evidence="2 3">CBS 113982</strain>
    </source>
</reference>
<dbReference type="PANTHER" id="PTHR21310">
    <property type="entry name" value="AMINOGLYCOSIDE PHOSPHOTRANSFERASE-RELATED-RELATED"/>
    <property type="match status" value="1"/>
</dbReference>